<organism evidence="4 5">
    <name type="scientific">Chryseobacterium gambrini</name>
    <dbReference type="NCBI Taxonomy" id="373672"/>
    <lineage>
        <taxon>Bacteria</taxon>
        <taxon>Pseudomonadati</taxon>
        <taxon>Bacteroidota</taxon>
        <taxon>Flavobacteriia</taxon>
        <taxon>Flavobacteriales</taxon>
        <taxon>Weeksellaceae</taxon>
        <taxon>Chryseobacterium group</taxon>
        <taxon>Chryseobacterium</taxon>
    </lineage>
</organism>
<dbReference type="GO" id="GO:0043590">
    <property type="term" value="C:bacterial nucleoid"/>
    <property type="evidence" value="ECO:0007669"/>
    <property type="project" value="TreeGrafter"/>
</dbReference>
<dbReference type="GO" id="GO:0005737">
    <property type="term" value="C:cytoplasm"/>
    <property type="evidence" value="ECO:0007669"/>
    <property type="project" value="UniProtKB-SubCell"/>
</dbReference>
<sequence length="354" mass="40888">MAKKFEKIGENLEVKNIVIHQLLKDAGNRLVNPKAADNLLIIGEKEKTFLGNLDKSYHKKSSPIYGIFAEENPKFRDCLVDYINEDCEFYDFSINVMNHYKIILENTVAATGGYMIICEYKNLITSNDLLLILMINNKEGFVIDEKKLTLDNIKNLDLSKVDVACLINLTEWRNIENNLPSERKTYLSFVKGMKEVSYYFMSFIDVDNKNTSTESTKRLITAIEAYADIEQWDRNTKINKKNKVFTYCHDCIDNKKEILLSTISSILNPDNPEHFQDFATEEDYRVSEIISGDKARMKFLKTITYSDKEFKIEFDTKLILDNTIVLDSSGNKLTIKNISPILRDKIKELSNKNA</sequence>
<comment type="similarity">
    <text evidence="2">Belongs to the YejK family.</text>
</comment>
<evidence type="ECO:0000256" key="3">
    <source>
        <dbReference type="ARBA" id="ARBA00022490"/>
    </source>
</evidence>
<evidence type="ECO:0000313" key="4">
    <source>
        <dbReference type="EMBL" id="SIT03501.1"/>
    </source>
</evidence>
<dbReference type="PANTHER" id="PTHR38772">
    <property type="match status" value="1"/>
</dbReference>
<dbReference type="PANTHER" id="PTHR38772:SF1">
    <property type="entry name" value="NUCLEOID-ASSOCIATED PROTEIN YEJK"/>
    <property type="match status" value="1"/>
</dbReference>
<evidence type="ECO:0000256" key="2">
    <source>
        <dbReference type="ARBA" id="ARBA00009035"/>
    </source>
</evidence>
<dbReference type="GO" id="GO:0003690">
    <property type="term" value="F:double-stranded DNA binding"/>
    <property type="evidence" value="ECO:0007669"/>
    <property type="project" value="TreeGrafter"/>
</dbReference>
<dbReference type="GO" id="GO:0003727">
    <property type="term" value="F:single-stranded RNA binding"/>
    <property type="evidence" value="ECO:0007669"/>
    <property type="project" value="TreeGrafter"/>
</dbReference>
<dbReference type="Proteomes" id="UP000185781">
    <property type="component" value="Unassembled WGS sequence"/>
</dbReference>
<keyword evidence="3" id="KW-0963">Cytoplasm</keyword>
<comment type="subcellular location">
    <subcellularLocation>
        <location evidence="1">Cytoplasm</location>
    </subcellularLocation>
</comment>
<dbReference type="InterPro" id="IPR007358">
    <property type="entry name" value="Nucleoid_associated_NdpA"/>
</dbReference>
<evidence type="ECO:0000313" key="5">
    <source>
        <dbReference type="Proteomes" id="UP000185781"/>
    </source>
</evidence>
<dbReference type="EMBL" id="FTOV01000005">
    <property type="protein sequence ID" value="SIT03501.1"/>
    <property type="molecule type" value="Genomic_DNA"/>
</dbReference>
<dbReference type="Pfam" id="PF04245">
    <property type="entry name" value="NA37"/>
    <property type="match status" value="1"/>
</dbReference>
<dbReference type="OrthoDB" id="9131762at2"/>
<dbReference type="STRING" id="373672.SAMN05421785_105227"/>
<name>A0A1N7NYY6_9FLAO</name>
<accession>A0A1N7NYY6</accession>
<gene>
    <name evidence="4" type="ORF">SAMN05421785_105227</name>
</gene>
<reference evidence="4 5" key="1">
    <citation type="submission" date="2017-01" db="EMBL/GenBank/DDBJ databases">
        <authorList>
            <person name="Mah S.A."/>
            <person name="Swanson W.J."/>
            <person name="Moy G.W."/>
            <person name="Vacquier V.D."/>
        </authorList>
    </citation>
    <scope>NUCLEOTIDE SEQUENCE [LARGE SCALE GENOMIC DNA]</scope>
    <source>
        <strain evidence="4 5">DSM 18014</strain>
    </source>
</reference>
<proteinExistence type="inferred from homology"/>
<dbReference type="RefSeq" id="WP_076392975.1">
    <property type="nucleotide sequence ID" value="NZ_FTOV01000005.1"/>
</dbReference>
<protein>
    <submittedName>
        <fullName evidence="4">Nucleoid-associated protein YejK</fullName>
    </submittedName>
</protein>
<evidence type="ECO:0000256" key="1">
    <source>
        <dbReference type="ARBA" id="ARBA00004496"/>
    </source>
</evidence>
<dbReference type="AlphaFoldDB" id="A0A1N7NYY6"/>